<name>A0A369QIA3_9BACT</name>
<sequence length="144" mass="16478">MEAPALFARFEENLNTILTILESNKVDISRTPFESVIPLEVTRLCEILNTAGEHFAITGNGQQTIFNFRQQYMQHSQSAAEAMAKILNDKKSYMKTPEGSLLTKELLIRRLEYFNEMARTFNIMITQQQLGSPLQYSSQALLKK</sequence>
<organism evidence="1 2">
    <name type="scientific">Adhaeribacter pallidiroseus</name>
    <dbReference type="NCBI Taxonomy" id="2072847"/>
    <lineage>
        <taxon>Bacteria</taxon>
        <taxon>Pseudomonadati</taxon>
        <taxon>Bacteroidota</taxon>
        <taxon>Cytophagia</taxon>
        <taxon>Cytophagales</taxon>
        <taxon>Hymenobacteraceae</taxon>
        <taxon>Adhaeribacter</taxon>
    </lineage>
</organism>
<protein>
    <submittedName>
        <fullName evidence="1">Uncharacterized protein</fullName>
    </submittedName>
</protein>
<dbReference type="RefSeq" id="WP_115373239.1">
    <property type="nucleotide sequence ID" value="NZ_QASA01000001.1"/>
</dbReference>
<accession>A0A369QIA3</accession>
<dbReference type="EMBL" id="QASA01000001">
    <property type="protein sequence ID" value="RDC64030.1"/>
    <property type="molecule type" value="Genomic_DNA"/>
</dbReference>
<evidence type="ECO:0000313" key="2">
    <source>
        <dbReference type="Proteomes" id="UP000253919"/>
    </source>
</evidence>
<dbReference type="AlphaFoldDB" id="A0A369QIA3"/>
<reference evidence="1 2" key="1">
    <citation type="submission" date="2018-04" db="EMBL/GenBank/DDBJ databases">
        <title>Adhaeribacter sp. HMF7616 genome sequencing and assembly.</title>
        <authorList>
            <person name="Kang H."/>
            <person name="Kang J."/>
            <person name="Cha I."/>
            <person name="Kim H."/>
            <person name="Joh K."/>
        </authorList>
    </citation>
    <scope>NUCLEOTIDE SEQUENCE [LARGE SCALE GENOMIC DNA]</scope>
    <source>
        <strain evidence="1 2">HMF7616</strain>
    </source>
</reference>
<keyword evidence="2" id="KW-1185">Reference proteome</keyword>
<proteinExistence type="predicted"/>
<gene>
    <name evidence="1" type="ORF">AHMF7616_02640</name>
</gene>
<comment type="caution">
    <text evidence="1">The sequence shown here is derived from an EMBL/GenBank/DDBJ whole genome shotgun (WGS) entry which is preliminary data.</text>
</comment>
<dbReference type="Proteomes" id="UP000253919">
    <property type="component" value="Unassembled WGS sequence"/>
</dbReference>
<dbReference type="OrthoDB" id="880906at2"/>
<evidence type="ECO:0000313" key="1">
    <source>
        <dbReference type="EMBL" id="RDC64030.1"/>
    </source>
</evidence>